<dbReference type="Gene3D" id="1.25.10.10">
    <property type="entry name" value="Leucine-rich Repeat Variant"/>
    <property type="match status" value="1"/>
</dbReference>
<dbReference type="PANTHER" id="PTHR12658">
    <property type="entry name" value="BETA-TUBULIN COFACTOR D"/>
    <property type="match status" value="1"/>
</dbReference>
<dbReference type="PANTHER" id="PTHR12658:SF0">
    <property type="entry name" value="TUBULIN-SPECIFIC CHAPERONE D"/>
    <property type="match status" value="1"/>
</dbReference>
<dbReference type="AlphaFoldDB" id="A0A084B9H9"/>
<dbReference type="OrthoDB" id="10253476at2759"/>
<feature type="domain" description="Tubulin-folding cofactor D C-terminal" evidence="2">
    <location>
        <begin position="973"/>
        <end position="1166"/>
    </location>
</feature>
<dbReference type="Pfam" id="PF12612">
    <property type="entry name" value="TFCD_C"/>
    <property type="match status" value="1"/>
</dbReference>
<evidence type="ECO:0000313" key="5">
    <source>
        <dbReference type="Proteomes" id="UP000028045"/>
    </source>
</evidence>
<feature type="domain" description="Tubulin-folding cofactor D ARM repeats" evidence="3">
    <location>
        <begin position="349"/>
        <end position="566"/>
    </location>
</feature>
<dbReference type="GO" id="GO:0007023">
    <property type="term" value="P:post-chaperonin tubulin folding pathway"/>
    <property type="evidence" value="ECO:0007669"/>
    <property type="project" value="InterPro"/>
</dbReference>
<dbReference type="InterPro" id="IPR058033">
    <property type="entry name" value="ARM_TBCD_2nd"/>
</dbReference>
<name>A0A084B9H9_STACB</name>
<dbReference type="EMBL" id="KL647645">
    <property type="protein sequence ID" value="KEY74208.1"/>
    <property type="molecule type" value="Genomic_DNA"/>
</dbReference>
<sequence length="1252" mass="137082">MDAGEGDVDVKLQRVSADLIAEFDQALPSFLRKPDGRGGFRVRSRVRISESKRLTSSLLDPFQELPQLLDPYLPKWVPLLSAAYLEALQTRRRSGRGASSSSSAWLLSVDNAVCDILYTLCKIRGEKVIVRFLNVETKYLELLLSAIEGAEQPIPEGADASLQWSWQQRYIVLLWLSHLLLAPFDLATISSVDLEDISVADIPGLEWPQNLPGITLRVVPLAIKYLATSGKERDAAKILLVRLSMRRDMQQLGVLDSLVKWALTSLHLQPSEASESSYFYLGVLSYLAGALRSAADTTDMNKYLASIFQTVHAISTEETQGSGAIMTLALARKMILKVLRSIIVSLLGQKRQDMESTELTETTIGYLLESLADNDTPVRFAASKSLAIITLKLDSDMAAQVVEAVLESLNRNVLWRKAGDSHPIRDLSAVNSLEWHGLMLTLSHLLYRHSPPPEQLSDIIHALLLGLSFEQRGISGASVGTNVRDAACFGIWALARRYNTRELLEIPTHSVFAAKAHPASSSILQVLGTELVTTASLDPVGNIRRGASAALQELIGRHPDTVDKGIEIVQAVDYHAVARRSRAIQEVAMNATKLSRQYGEAVMDAILGWRGIGDPDTPSRRVAASAFGKLTAEMVKFNTDAPSRELEAAFSLVVKQLEGLQARQVEERHGLLLCLSAVMDEIPGLAHATGQHKHAGTASASSIAHSVLHVVTAVLEELRSAKFRKPELVAEAASRLAVSALPLLQVVAVPETPLENLEPGHMTVSPARTEVYTRLVSTLDSIATTNKEVQSFTSALKDVLSGWLVRNEPETIDSVYKSALVLLMFSNPEERSRLLDDWIQLIRHRPKSRTAVHGNGYFYILANGHPLTGDRRSVSGGVDAVSDAFLERWDADSEVETRVAILQSLVKSRLLQAEPLTFLGLLADGLNDYTTNARGDVGSHVRVEALRAVKRVWGDSTREPGGSTNLTRSVQALFHSTLRLSAEKLDRVRPEAQAALALLMQDKYADFKESHSTQNANRGSRHSQAFGQLTFSSVAYFRTLLMLSSSEFFLPEVAQLAEANTQDWMSALMAGYVTSADTGNDDLVVASRAALSEICSTSQDKIDLVWASLYHNLKAHQGQDRILVPTLEIVAFLFHAGLMPRGEGLNHRQLCLQVQKAGYKTGNLRKLLACVKVYGGVAAMLTGQDGAAKEARKRLGALLLHPWPRVRSAVVDQLWCLLGDDEDAPGDALMGVDWAKADKAQVKAVMEELHLG</sequence>
<evidence type="ECO:0000259" key="3">
    <source>
        <dbReference type="Pfam" id="PF25767"/>
    </source>
</evidence>
<dbReference type="InterPro" id="IPR022577">
    <property type="entry name" value="TBCD_C"/>
</dbReference>
<dbReference type="GO" id="GO:0007021">
    <property type="term" value="P:tubulin complex assembly"/>
    <property type="evidence" value="ECO:0007669"/>
    <property type="project" value="InterPro"/>
</dbReference>
<evidence type="ECO:0000256" key="1">
    <source>
        <dbReference type="ARBA" id="ARBA00023186"/>
    </source>
</evidence>
<proteinExistence type="predicted"/>
<keyword evidence="1" id="KW-0143">Chaperone</keyword>
<dbReference type="Proteomes" id="UP000028045">
    <property type="component" value="Unassembled WGS sequence"/>
</dbReference>
<dbReference type="GO" id="GO:0005096">
    <property type="term" value="F:GTPase activator activity"/>
    <property type="evidence" value="ECO:0007669"/>
    <property type="project" value="InterPro"/>
</dbReference>
<evidence type="ECO:0000313" key="4">
    <source>
        <dbReference type="EMBL" id="KEY74208.1"/>
    </source>
</evidence>
<reference evidence="4 5" key="1">
    <citation type="journal article" date="2014" name="BMC Genomics">
        <title>Comparative genome sequencing reveals chemotype-specific gene clusters in the toxigenic black mold Stachybotrys.</title>
        <authorList>
            <person name="Semeiks J."/>
            <person name="Borek D."/>
            <person name="Otwinowski Z."/>
            <person name="Grishin N.V."/>
        </authorList>
    </citation>
    <scope>NUCLEOTIDE SEQUENCE [LARGE SCALE GENOMIC DNA]</scope>
    <source>
        <strain evidence="5">CBS 109288 / IBT 7711</strain>
    </source>
</reference>
<dbReference type="SUPFAM" id="SSF48371">
    <property type="entry name" value="ARM repeat"/>
    <property type="match status" value="2"/>
</dbReference>
<dbReference type="Pfam" id="PF25767">
    <property type="entry name" value="ARM_TBCD_2nd"/>
    <property type="match status" value="1"/>
</dbReference>
<gene>
    <name evidence="4" type="ORF">S7711_00365</name>
</gene>
<dbReference type="InterPro" id="IPR011989">
    <property type="entry name" value="ARM-like"/>
</dbReference>
<dbReference type="HOGENOM" id="CLU_003043_3_0_1"/>
<dbReference type="GO" id="GO:0000226">
    <property type="term" value="P:microtubule cytoskeleton organization"/>
    <property type="evidence" value="ECO:0007669"/>
    <property type="project" value="TreeGrafter"/>
</dbReference>
<dbReference type="GO" id="GO:0048487">
    <property type="term" value="F:beta-tubulin binding"/>
    <property type="evidence" value="ECO:0007669"/>
    <property type="project" value="InterPro"/>
</dbReference>
<evidence type="ECO:0000259" key="2">
    <source>
        <dbReference type="Pfam" id="PF12612"/>
    </source>
</evidence>
<dbReference type="InterPro" id="IPR016024">
    <property type="entry name" value="ARM-type_fold"/>
</dbReference>
<dbReference type="Pfam" id="PF23579">
    <property type="entry name" value="ARM_TBCD"/>
    <property type="match status" value="1"/>
</dbReference>
<dbReference type="InterPro" id="IPR033162">
    <property type="entry name" value="TBCD"/>
</dbReference>
<organism evidence="4 5">
    <name type="scientific">Stachybotrys chartarum (strain CBS 109288 / IBT 7711)</name>
    <name type="common">Toxic black mold</name>
    <name type="synonym">Stilbospora chartarum</name>
    <dbReference type="NCBI Taxonomy" id="1280523"/>
    <lineage>
        <taxon>Eukaryota</taxon>
        <taxon>Fungi</taxon>
        <taxon>Dikarya</taxon>
        <taxon>Ascomycota</taxon>
        <taxon>Pezizomycotina</taxon>
        <taxon>Sordariomycetes</taxon>
        <taxon>Hypocreomycetidae</taxon>
        <taxon>Hypocreales</taxon>
        <taxon>Stachybotryaceae</taxon>
        <taxon>Stachybotrys</taxon>
    </lineage>
</organism>
<keyword evidence="5" id="KW-1185">Reference proteome</keyword>
<accession>A0A084B9H9</accession>
<protein>
    <submittedName>
        <fullName evidence="4">Uncharacterized protein</fullName>
    </submittedName>
</protein>